<dbReference type="GO" id="GO:0008194">
    <property type="term" value="F:UDP-glycosyltransferase activity"/>
    <property type="evidence" value="ECO:0007669"/>
    <property type="project" value="InterPro"/>
</dbReference>
<evidence type="ECO:0000313" key="4">
    <source>
        <dbReference type="EMBL" id="EFL23219.1"/>
    </source>
</evidence>
<evidence type="ECO:0000256" key="1">
    <source>
        <dbReference type="ARBA" id="ARBA00009995"/>
    </source>
</evidence>
<dbReference type="Gene3D" id="3.40.50.2000">
    <property type="entry name" value="Glycogen Phosphorylase B"/>
    <property type="match status" value="2"/>
</dbReference>
<comment type="similarity">
    <text evidence="1">Belongs to the UDP-glycosyltransferase family.</text>
</comment>
<dbReference type="NCBIfam" id="TIGR01426">
    <property type="entry name" value="MGT"/>
    <property type="match status" value="1"/>
</dbReference>
<reference evidence="4 5" key="1">
    <citation type="submission" date="2009-02" db="EMBL/GenBank/DDBJ databases">
        <title>Annotation of Streptomyces hygroscopicus strain ATCC 53653.</title>
        <authorList>
            <consortium name="The Broad Institute Genome Sequencing Platform"/>
            <consortium name="Broad Institute Microbial Sequencing Center"/>
            <person name="Fischbach M."/>
            <person name="Godfrey P."/>
            <person name="Ward D."/>
            <person name="Young S."/>
            <person name="Zeng Q."/>
            <person name="Koehrsen M."/>
            <person name="Alvarado L."/>
            <person name="Berlin A.M."/>
            <person name="Bochicchio J."/>
            <person name="Borenstein D."/>
            <person name="Chapman S.B."/>
            <person name="Chen Z."/>
            <person name="Engels R."/>
            <person name="Freedman E."/>
            <person name="Gellesch M."/>
            <person name="Goldberg J."/>
            <person name="Griggs A."/>
            <person name="Gujja S."/>
            <person name="Heilman E.R."/>
            <person name="Heiman D.I."/>
            <person name="Hepburn T.A."/>
            <person name="Howarth C."/>
            <person name="Jen D."/>
            <person name="Larson L."/>
            <person name="Lewis B."/>
            <person name="Mehta T."/>
            <person name="Park D."/>
            <person name="Pearson M."/>
            <person name="Richards J."/>
            <person name="Roberts A."/>
            <person name="Saif S."/>
            <person name="Shea T.D."/>
            <person name="Shenoy N."/>
            <person name="Sisk P."/>
            <person name="Stolte C."/>
            <person name="Sykes S.N."/>
            <person name="Thomson T."/>
            <person name="Walk T."/>
            <person name="White J."/>
            <person name="Yandava C."/>
            <person name="Straight P."/>
            <person name="Clardy J."/>
            <person name="Hung D."/>
            <person name="Kolter R."/>
            <person name="Mekalanos J."/>
            <person name="Walker S."/>
            <person name="Walsh C.T."/>
            <person name="Wieland-Brown L.C."/>
            <person name="Haas B."/>
            <person name="Nusbaum C."/>
            <person name="Birren B."/>
        </authorList>
    </citation>
    <scope>NUCLEOTIDE SEQUENCE [LARGE SCALE GENOMIC DNA]</scope>
    <source>
        <strain evidence="4 5">ATCC 53653</strain>
    </source>
</reference>
<dbReference type="InterPro" id="IPR002213">
    <property type="entry name" value="UDP_glucos_trans"/>
</dbReference>
<dbReference type="Proteomes" id="UP000003963">
    <property type="component" value="Unassembled WGS sequence"/>
</dbReference>
<dbReference type="STRING" id="457427.SSOG_02933"/>
<dbReference type="EMBL" id="GG657754">
    <property type="protein sequence ID" value="EFL23219.1"/>
    <property type="molecule type" value="Genomic_DNA"/>
</dbReference>
<dbReference type="FunFam" id="3.40.50.2000:FF:000072">
    <property type="entry name" value="Glycosyl transferase"/>
    <property type="match status" value="1"/>
</dbReference>
<dbReference type="PANTHER" id="PTHR48050:SF13">
    <property type="entry name" value="STEROL 3-BETA-GLUCOSYLTRANSFERASE UGT80A2"/>
    <property type="match status" value="1"/>
</dbReference>
<dbReference type="InterPro" id="IPR006326">
    <property type="entry name" value="UDPGT_MGT-like"/>
</dbReference>
<name>D9WEI0_9ACTN</name>
<gene>
    <name evidence="4" type="ORF">SSOG_02933</name>
</gene>
<evidence type="ECO:0000256" key="2">
    <source>
        <dbReference type="ARBA" id="ARBA00022679"/>
    </source>
</evidence>
<dbReference type="InterPro" id="IPR010610">
    <property type="entry name" value="EryCIII-like_C"/>
</dbReference>
<protein>
    <submittedName>
        <fullName evidence="4">Oleandomycin glycosyltransferase</fullName>
    </submittedName>
</protein>
<evidence type="ECO:0000313" key="5">
    <source>
        <dbReference type="Proteomes" id="UP000003963"/>
    </source>
</evidence>
<dbReference type="GO" id="GO:0016758">
    <property type="term" value="F:hexosyltransferase activity"/>
    <property type="evidence" value="ECO:0007669"/>
    <property type="project" value="InterPro"/>
</dbReference>
<dbReference type="AlphaFoldDB" id="D9WEI0"/>
<dbReference type="PANTHER" id="PTHR48050">
    <property type="entry name" value="STEROL 3-BETA-GLUCOSYLTRANSFERASE"/>
    <property type="match status" value="1"/>
</dbReference>
<dbReference type="CDD" id="cd03784">
    <property type="entry name" value="GT1_Gtf-like"/>
    <property type="match status" value="1"/>
</dbReference>
<dbReference type="OrthoDB" id="6620093at2"/>
<keyword evidence="5" id="KW-1185">Reference proteome</keyword>
<proteinExistence type="inferred from homology"/>
<dbReference type="InterPro" id="IPR050426">
    <property type="entry name" value="Glycosyltransferase_28"/>
</dbReference>
<keyword evidence="2 4" id="KW-0808">Transferase</keyword>
<feature type="domain" description="Erythromycin biosynthesis protein CIII-like C-terminal" evidence="3">
    <location>
        <begin position="270"/>
        <end position="379"/>
    </location>
</feature>
<dbReference type="GO" id="GO:0017000">
    <property type="term" value="P:antibiotic biosynthetic process"/>
    <property type="evidence" value="ECO:0007669"/>
    <property type="project" value="UniProtKB-ARBA"/>
</dbReference>
<organism evidence="4 5">
    <name type="scientific">Streptomyces himastatinicus ATCC 53653</name>
    <dbReference type="NCBI Taxonomy" id="457427"/>
    <lineage>
        <taxon>Bacteria</taxon>
        <taxon>Bacillati</taxon>
        <taxon>Actinomycetota</taxon>
        <taxon>Actinomycetes</taxon>
        <taxon>Kitasatosporales</taxon>
        <taxon>Streptomycetaceae</taxon>
        <taxon>Streptomyces</taxon>
        <taxon>Streptomyces violaceusniger group</taxon>
    </lineage>
</organism>
<evidence type="ECO:0000259" key="3">
    <source>
        <dbReference type="Pfam" id="PF06722"/>
    </source>
</evidence>
<dbReference type="RefSeq" id="WP_009715038.1">
    <property type="nucleotide sequence ID" value="NZ_GG657754.1"/>
</dbReference>
<sequence length="400" mass="42945">MKKHIAFFVAPYQGHVNPLLPMVADLVGRGHRITCVAAPQFVEPLVAAGARAVEYASVWPANRSVPAEMTAEEMAKGPLQILRENIAVANAAERELAADLPDLVVYDTLLNFAGRALAEKWQRRAAQFIPLLASNEHFSVLQAVASEFPPIDPQHPALLEFGAQLGEFRAGHGLSAPGPEDFLAASEGLNLVCVGREFQPAADTFDARYVFVGPSLADPAERAPWSPPDSGAPVLLVALGTLFNERPDFYRACREAFADQPWHVVMAVGDHVDPADLGPLPPNVEVHRRVPQLAVLEHARVFVTHGGIRSAMESLSAGTPMVAVAQSVELDFTARRVAELGLGVRIARQEVTPEALRAAVRTAAEDPEIQRRVAAMSESVRAGGGAARAVDAIEAYAERV</sequence>
<accession>D9WEI0</accession>
<dbReference type="SUPFAM" id="SSF53756">
    <property type="entry name" value="UDP-Glycosyltransferase/glycogen phosphorylase"/>
    <property type="match status" value="1"/>
</dbReference>
<dbReference type="Pfam" id="PF06722">
    <property type="entry name" value="EryCIII-like_C"/>
    <property type="match status" value="1"/>
</dbReference>
<dbReference type="HOGENOM" id="CLU_000537_7_1_11"/>